<evidence type="ECO:0000256" key="4">
    <source>
        <dbReference type="ARBA" id="ARBA00022695"/>
    </source>
</evidence>
<evidence type="ECO:0000259" key="11">
    <source>
        <dbReference type="Pfam" id="PF26253"/>
    </source>
</evidence>
<reference evidence="12 13" key="1">
    <citation type="submission" date="2017-09" db="EMBL/GenBank/DDBJ databases">
        <title>WGS assembly of Aquilegia coerulea Goldsmith.</title>
        <authorList>
            <person name="Hodges S."/>
            <person name="Kramer E."/>
            <person name="Nordborg M."/>
            <person name="Tomkins J."/>
            <person name="Borevitz J."/>
            <person name="Derieg N."/>
            <person name="Yan J."/>
            <person name="Mihaltcheva S."/>
            <person name="Hayes R.D."/>
            <person name="Rokhsar D."/>
        </authorList>
    </citation>
    <scope>NUCLEOTIDE SEQUENCE [LARGE SCALE GENOMIC DNA]</scope>
    <source>
        <strain evidence="13">cv. Goldsmith</strain>
    </source>
</reference>
<dbReference type="FunCoup" id="A0A2G5DGU4">
    <property type="interactions" value="3"/>
</dbReference>
<dbReference type="PANTHER" id="PTHR23079">
    <property type="entry name" value="RNA-DEPENDENT RNA POLYMERASE"/>
    <property type="match status" value="1"/>
</dbReference>
<evidence type="ECO:0000256" key="1">
    <source>
        <dbReference type="ARBA" id="ARBA00005762"/>
    </source>
</evidence>
<dbReference type="AlphaFoldDB" id="A0A2G5DGU4"/>
<keyword evidence="4 8" id="KW-0548">Nucleotidyltransferase</keyword>
<evidence type="ECO:0000256" key="6">
    <source>
        <dbReference type="ARBA" id="ARBA00023158"/>
    </source>
</evidence>
<dbReference type="Pfam" id="PF26253">
    <property type="entry name" value="RdRP_head"/>
    <property type="match status" value="1"/>
</dbReference>
<dbReference type="STRING" id="218851.A0A2G5DGU4"/>
<dbReference type="GO" id="GO:0031380">
    <property type="term" value="C:nuclear RNA-directed RNA polymerase complex"/>
    <property type="evidence" value="ECO:0007669"/>
    <property type="project" value="TreeGrafter"/>
</dbReference>
<dbReference type="GO" id="GO:0003723">
    <property type="term" value="F:RNA binding"/>
    <property type="evidence" value="ECO:0007669"/>
    <property type="project" value="UniProtKB-KW"/>
</dbReference>
<organism evidence="12 13">
    <name type="scientific">Aquilegia coerulea</name>
    <name type="common">Rocky mountain columbine</name>
    <dbReference type="NCBI Taxonomy" id="218851"/>
    <lineage>
        <taxon>Eukaryota</taxon>
        <taxon>Viridiplantae</taxon>
        <taxon>Streptophyta</taxon>
        <taxon>Embryophyta</taxon>
        <taxon>Tracheophyta</taxon>
        <taxon>Spermatophyta</taxon>
        <taxon>Magnoliopsida</taxon>
        <taxon>Ranunculales</taxon>
        <taxon>Ranunculaceae</taxon>
        <taxon>Thalictroideae</taxon>
        <taxon>Aquilegia</taxon>
    </lineage>
</organism>
<gene>
    <name evidence="12" type="ORF">AQUCO_02000301v1</name>
</gene>
<evidence type="ECO:0000256" key="9">
    <source>
        <dbReference type="SAM" id="MobiDB-lite"/>
    </source>
</evidence>
<dbReference type="GO" id="GO:0030422">
    <property type="term" value="P:siRNA processing"/>
    <property type="evidence" value="ECO:0007669"/>
    <property type="project" value="TreeGrafter"/>
</dbReference>
<dbReference type="InterPro" id="IPR058752">
    <property type="entry name" value="RDRP_C_head"/>
</dbReference>
<dbReference type="InterPro" id="IPR007855">
    <property type="entry name" value="RDRP"/>
</dbReference>
<evidence type="ECO:0000256" key="2">
    <source>
        <dbReference type="ARBA" id="ARBA00022484"/>
    </source>
</evidence>
<dbReference type="EC" id="2.7.7.48" evidence="8"/>
<keyword evidence="6 8" id="KW-0943">RNA-mediated gene silencing</keyword>
<dbReference type="GO" id="GO:0003968">
    <property type="term" value="F:RNA-directed RNA polymerase activity"/>
    <property type="evidence" value="ECO:0007669"/>
    <property type="project" value="UniProtKB-KW"/>
</dbReference>
<evidence type="ECO:0000256" key="3">
    <source>
        <dbReference type="ARBA" id="ARBA00022679"/>
    </source>
</evidence>
<feature type="domain" description="RDRP C-terminal head" evidence="11">
    <location>
        <begin position="1042"/>
        <end position="1116"/>
    </location>
</feature>
<evidence type="ECO:0000259" key="10">
    <source>
        <dbReference type="Pfam" id="PF05183"/>
    </source>
</evidence>
<evidence type="ECO:0000313" key="12">
    <source>
        <dbReference type="EMBL" id="PIA42751.1"/>
    </source>
</evidence>
<accession>A0A2G5DGU4</accession>
<sequence>MGNSTSSSSSSSSSFSSYSSSPSSSSSSSWYSTEEELTLPISIEKALRRIYEEKQIPPLDLEDRYQISLFSEETALKILQKFRCLSDYVSFMVGILINSVSTRESVCFSDRPVSSTSSSSDYQLDDDVLKNLSLEERMEDTDASSLEVSLPLSIENALERICKEQLIPPLDVKARRELALLSEEAALKMLQRFQSLSEYINFMVGISDSISSQGSVSFPGPQIYGRPLFGFPQAEGVVDSLSMEEERSCTNLPPSSSLGNSDSARLKKSIPNSSLLASLGELEFRKAFLILSYSGKKKLEDFLTVELIQEIKHRPMIRFESEIWKVMGCKCIQEEERKKNVDWDSGRTYLYRCYVDPDATYTFKGPYLNKQRTYLQKVVGDENVIDVRFSDGVVGGHNSSISNVSNSIYHKVAKEGILMGFWRYQFFVFKDGGKTEKKKNPTSQVKCYFVRLEADPLVDRKWRHISSNMSIHEARRVFMHVDTVSSMAKYMARLSLILSKTVTLEVDLALVNIENIADIPCLGPDDHIINNEDGEPLIHTDGTGFISEDLALKCPQNMYKAKVMVQGEFEGVFDQSEHERESSVMTISKSYSQEPPLLIQARLFNNGTAVKGTFLVNKKLPPKTIQVRPSMIKVKTDPTLTNTQPANSFEIVKTSYRPKRTSNLSRYLISLLSYGGVPTEFFMELLLNSLEDARNAHTNKRAALKISVNHGELDDFLLARMILCGIPLDEPYLKSRLSVVMKEEKKGLKIGKIPISESYFLMGTADPTGMLKDDQVCVILDHGQVSGEVLVYRHPGLHFGDIHVLTATCIKEMDEFVGNSKYAIFFPTKGPRSLADEIANGDFDGDLYWVSRNPELLSSYNASEPWVRKYSTKNASQTKPTDFSYEELEHLLFQQFLESRFHPSYNVGSAADSWLAFMDRLLILGDDCAEEKRCLREKILHLIDVYYDALDAPKTGKKVEVPMKLKAKMFPHYMERPNSFHSKSVLGLIYDMANSFQTTDLPSQDAWKLPCFKEEVPSDCMDRWKEHFKHYRSEMTSAMRIDDKAAKDVAADDVYQKYKQILYDAEEFEDSTRRKEDIFNEALAIYNVSYDYGKFSFAWKVAGRALCTLYASKQDKVLIVCQKSVLREILK</sequence>
<evidence type="ECO:0000256" key="5">
    <source>
        <dbReference type="ARBA" id="ARBA00022884"/>
    </source>
</evidence>
<dbReference type="Pfam" id="PF05183">
    <property type="entry name" value="RdRP"/>
    <property type="match status" value="1"/>
</dbReference>
<dbReference type="InParanoid" id="A0A2G5DGU4"/>
<evidence type="ECO:0000256" key="8">
    <source>
        <dbReference type="RuleBase" id="RU363098"/>
    </source>
</evidence>
<dbReference type="Proteomes" id="UP000230069">
    <property type="component" value="Unassembled WGS sequence"/>
</dbReference>
<keyword evidence="13" id="KW-1185">Reference proteome</keyword>
<keyword evidence="5 8" id="KW-0694">RNA-binding</keyword>
<protein>
    <recommendedName>
        <fullName evidence="8">RNA-dependent RNA polymerase</fullName>
        <ecNumber evidence="8">2.7.7.48</ecNumber>
    </recommendedName>
</protein>
<dbReference type="EMBL" id="KZ305037">
    <property type="protein sequence ID" value="PIA42751.1"/>
    <property type="molecule type" value="Genomic_DNA"/>
</dbReference>
<keyword evidence="3 8" id="KW-0808">Transferase</keyword>
<comment type="catalytic activity">
    <reaction evidence="7 8">
        <text>RNA(n) + a ribonucleoside 5'-triphosphate = RNA(n+1) + diphosphate</text>
        <dbReference type="Rhea" id="RHEA:21248"/>
        <dbReference type="Rhea" id="RHEA-COMP:14527"/>
        <dbReference type="Rhea" id="RHEA-COMP:17342"/>
        <dbReference type="ChEBI" id="CHEBI:33019"/>
        <dbReference type="ChEBI" id="CHEBI:61557"/>
        <dbReference type="ChEBI" id="CHEBI:140395"/>
        <dbReference type="EC" id="2.7.7.48"/>
    </reaction>
</comment>
<evidence type="ECO:0000313" key="13">
    <source>
        <dbReference type="Proteomes" id="UP000230069"/>
    </source>
</evidence>
<name>A0A2G5DGU4_AQUCA</name>
<keyword evidence="2 8" id="KW-0696">RNA-directed RNA polymerase</keyword>
<proteinExistence type="inferred from homology"/>
<dbReference type="InterPro" id="IPR057596">
    <property type="entry name" value="RDRP_core"/>
</dbReference>
<dbReference type="PANTHER" id="PTHR23079:SF55">
    <property type="entry name" value="RNA-DIRECTED RNA POLYMERASE"/>
    <property type="match status" value="1"/>
</dbReference>
<feature type="region of interest" description="Disordered" evidence="9">
    <location>
        <begin position="1"/>
        <end position="30"/>
    </location>
</feature>
<evidence type="ECO:0000256" key="7">
    <source>
        <dbReference type="ARBA" id="ARBA00048744"/>
    </source>
</evidence>
<comment type="function">
    <text evidence="8">Probably involved in the RNA silencing pathway and required for the generation of small interfering RNAs (siRNAs).</text>
</comment>
<feature type="domain" description="RDRP core" evidence="10">
    <location>
        <begin position="360"/>
        <end position="992"/>
    </location>
</feature>
<dbReference type="OrthoDB" id="6513042at2759"/>
<comment type="similarity">
    <text evidence="1 8">Belongs to the RdRP family.</text>
</comment>